<dbReference type="InterPro" id="IPR038765">
    <property type="entry name" value="Papain-like_cys_pep_sf"/>
</dbReference>
<dbReference type="PROSITE" id="PS52048">
    <property type="entry name" value="UCH_DOMAIN"/>
    <property type="match status" value="1"/>
</dbReference>
<evidence type="ECO:0000256" key="2">
    <source>
        <dbReference type="PROSITE-ProRule" id="PRU01393"/>
    </source>
</evidence>
<organism evidence="4">
    <name type="scientific">Notodromas monacha</name>
    <dbReference type="NCBI Taxonomy" id="399045"/>
    <lineage>
        <taxon>Eukaryota</taxon>
        <taxon>Metazoa</taxon>
        <taxon>Ecdysozoa</taxon>
        <taxon>Arthropoda</taxon>
        <taxon>Crustacea</taxon>
        <taxon>Oligostraca</taxon>
        <taxon>Ostracoda</taxon>
        <taxon>Podocopa</taxon>
        <taxon>Podocopida</taxon>
        <taxon>Cypridocopina</taxon>
        <taxon>Cypridoidea</taxon>
        <taxon>Cyprididae</taxon>
        <taxon>Notodromas</taxon>
    </lineage>
</organism>
<gene>
    <name evidence="4" type="ORF">NMOB1V02_LOCUS13373</name>
</gene>
<proteinExistence type="inferred from homology"/>
<evidence type="ECO:0000313" key="5">
    <source>
        <dbReference type="Proteomes" id="UP000678499"/>
    </source>
</evidence>
<dbReference type="OrthoDB" id="427186at2759"/>
<name>A0A7R9C1X9_9CRUS</name>
<evidence type="ECO:0000259" key="3">
    <source>
        <dbReference type="PROSITE" id="PS52048"/>
    </source>
</evidence>
<evidence type="ECO:0000256" key="1">
    <source>
        <dbReference type="ARBA" id="ARBA00009326"/>
    </source>
</evidence>
<evidence type="ECO:0000313" key="4">
    <source>
        <dbReference type="EMBL" id="CAD7285771.1"/>
    </source>
</evidence>
<dbReference type="PANTHER" id="PTHR10589:SF17">
    <property type="entry name" value="UBIQUITIN CARBOXYL-TERMINAL HYDROLASE"/>
    <property type="match status" value="1"/>
</dbReference>
<feature type="non-terminal residue" evidence="4">
    <location>
        <position position="1"/>
    </location>
</feature>
<dbReference type="GO" id="GO:0004843">
    <property type="term" value="F:cysteine-type deubiquitinase activity"/>
    <property type="evidence" value="ECO:0007669"/>
    <property type="project" value="InterPro"/>
</dbReference>
<dbReference type="EMBL" id="OA904308">
    <property type="protein sequence ID" value="CAD7285771.1"/>
    <property type="molecule type" value="Genomic_DNA"/>
</dbReference>
<dbReference type="PANTHER" id="PTHR10589">
    <property type="entry name" value="UBIQUITIN CARBOXYL-TERMINAL HYDROLASE"/>
    <property type="match status" value="1"/>
</dbReference>
<dbReference type="GO" id="GO:0016579">
    <property type="term" value="P:protein deubiquitination"/>
    <property type="evidence" value="ECO:0007669"/>
    <property type="project" value="TreeGrafter"/>
</dbReference>
<dbReference type="AlphaFoldDB" id="A0A7R9C1X9"/>
<keyword evidence="5" id="KW-1185">Reference proteome</keyword>
<dbReference type="GO" id="GO:0005737">
    <property type="term" value="C:cytoplasm"/>
    <property type="evidence" value="ECO:0007669"/>
    <property type="project" value="TreeGrafter"/>
</dbReference>
<dbReference type="Pfam" id="PF01088">
    <property type="entry name" value="Peptidase_C12"/>
    <property type="match status" value="1"/>
</dbReference>
<dbReference type="SUPFAM" id="SSF54001">
    <property type="entry name" value="Cysteine proteinases"/>
    <property type="match status" value="1"/>
</dbReference>
<dbReference type="EMBL" id="CAJPEX010022271">
    <property type="protein sequence ID" value="CAG0925923.1"/>
    <property type="molecule type" value="Genomic_DNA"/>
</dbReference>
<feature type="domain" description="UCH catalytic" evidence="3">
    <location>
        <begin position="1"/>
        <end position="72"/>
    </location>
</feature>
<reference evidence="4" key="1">
    <citation type="submission" date="2020-11" db="EMBL/GenBank/DDBJ databases">
        <authorList>
            <person name="Tran Van P."/>
        </authorList>
    </citation>
    <scope>NUCLEOTIDE SEQUENCE</scope>
</reference>
<comment type="caution">
    <text evidence="2">Lacks conserved residue(s) required for the propagation of feature annotation.</text>
</comment>
<accession>A0A7R9C1X9</accession>
<dbReference type="GO" id="GO:0006511">
    <property type="term" value="P:ubiquitin-dependent protein catabolic process"/>
    <property type="evidence" value="ECO:0007669"/>
    <property type="project" value="InterPro"/>
</dbReference>
<dbReference type="InterPro" id="IPR001578">
    <property type="entry name" value="Peptidase_C12_UCH"/>
</dbReference>
<sequence length="72" mass="7856">MFFMKETFDNASGPVALIHAVVNKLDEVELEEDSILSQFISGTQAMAPEDRGNALLENADILSALKAAQDHH</sequence>
<comment type="similarity">
    <text evidence="1 2">Belongs to the peptidase C12 family.</text>
</comment>
<protein>
    <recommendedName>
        <fullName evidence="3">UCH catalytic domain-containing protein</fullName>
    </recommendedName>
</protein>
<dbReference type="Proteomes" id="UP000678499">
    <property type="component" value="Unassembled WGS sequence"/>
</dbReference>
<dbReference type="Gene3D" id="1.10.418.80">
    <property type="entry name" value="Ubiquitin carboxyl-terminal hydrolase, domain 1"/>
    <property type="match status" value="1"/>
</dbReference>